<keyword evidence="2" id="KW-1185">Reference proteome</keyword>
<proteinExistence type="predicted"/>
<gene>
    <name evidence="1" type="ORF">PsorP6_017298</name>
</gene>
<reference evidence="1 2" key="1">
    <citation type="journal article" date="2022" name="bioRxiv">
        <title>The genome of the oomycete Peronosclerospora sorghi, a cosmopolitan pathogen of maize and sorghum, is inflated with dispersed pseudogenes.</title>
        <authorList>
            <person name="Fletcher K."/>
            <person name="Martin F."/>
            <person name="Isakeit T."/>
            <person name="Cavanaugh K."/>
            <person name="Magill C."/>
            <person name="Michelmore R."/>
        </authorList>
    </citation>
    <scope>NUCLEOTIDE SEQUENCE [LARGE SCALE GENOMIC DNA]</scope>
    <source>
        <strain evidence="1">P6</strain>
    </source>
</reference>
<evidence type="ECO:0000313" key="1">
    <source>
        <dbReference type="EMBL" id="KAI9919804.1"/>
    </source>
</evidence>
<dbReference type="EMBL" id="CM047590">
    <property type="protein sequence ID" value="KAI9919804.1"/>
    <property type="molecule type" value="Genomic_DNA"/>
</dbReference>
<comment type="caution">
    <text evidence="1">The sequence shown here is derived from an EMBL/GenBank/DDBJ whole genome shotgun (WGS) entry which is preliminary data.</text>
</comment>
<name>A0ACC0WP28_9STRA</name>
<organism evidence="1 2">
    <name type="scientific">Peronosclerospora sorghi</name>
    <dbReference type="NCBI Taxonomy" id="230839"/>
    <lineage>
        <taxon>Eukaryota</taxon>
        <taxon>Sar</taxon>
        <taxon>Stramenopiles</taxon>
        <taxon>Oomycota</taxon>
        <taxon>Peronosporomycetes</taxon>
        <taxon>Peronosporales</taxon>
        <taxon>Peronosporaceae</taxon>
        <taxon>Peronosclerospora</taxon>
    </lineage>
</organism>
<sequence length="80" mass="8504">MVAQRKPGEASHEMNAAASPVMDGSARASKEAEEILEEDPEGTSGCLPVEAIAEADESTDVCPHVEEHVRVEDSPNSRSE</sequence>
<dbReference type="Proteomes" id="UP001163321">
    <property type="component" value="Chromosome 11"/>
</dbReference>
<protein>
    <submittedName>
        <fullName evidence="1">Uncharacterized protein</fullName>
    </submittedName>
</protein>
<accession>A0ACC0WP28</accession>
<evidence type="ECO:0000313" key="2">
    <source>
        <dbReference type="Proteomes" id="UP001163321"/>
    </source>
</evidence>